<proteinExistence type="inferred from homology"/>
<dbReference type="PROSITE" id="PS51257">
    <property type="entry name" value="PROKAR_LIPOPROTEIN"/>
    <property type="match status" value="1"/>
</dbReference>
<dbReference type="PROSITE" id="PS52004">
    <property type="entry name" value="KS3_2"/>
    <property type="match status" value="1"/>
</dbReference>
<dbReference type="Pfam" id="PF00109">
    <property type="entry name" value="ketoacyl-synt"/>
    <property type="match status" value="1"/>
</dbReference>
<comment type="caution">
    <text evidence="5">The sequence shown here is derived from an EMBL/GenBank/DDBJ whole genome shotgun (WGS) entry which is preliminary data.</text>
</comment>
<dbReference type="Gene3D" id="3.40.47.10">
    <property type="match status" value="1"/>
</dbReference>
<dbReference type="InterPro" id="IPR014031">
    <property type="entry name" value="Ketoacyl_synth_C"/>
</dbReference>
<name>A0A8J3BXD1_9ACTN</name>
<dbReference type="SUPFAM" id="SSF53901">
    <property type="entry name" value="Thiolase-like"/>
    <property type="match status" value="2"/>
</dbReference>
<comment type="similarity">
    <text evidence="1 3">Belongs to the thiolase-like superfamily. Beta-ketoacyl-ACP synthases family.</text>
</comment>
<evidence type="ECO:0000256" key="3">
    <source>
        <dbReference type="RuleBase" id="RU003694"/>
    </source>
</evidence>
<dbReference type="InterPro" id="IPR020841">
    <property type="entry name" value="PKS_Beta-ketoAc_synthase_dom"/>
</dbReference>
<evidence type="ECO:0000259" key="4">
    <source>
        <dbReference type="PROSITE" id="PS52004"/>
    </source>
</evidence>
<dbReference type="SMART" id="SM00825">
    <property type="entry name" value="PKS_KS"/>
    <property type="match status" value="1"/>
</dbReference>
<dbReference type="PANTHER" id="PTHR11712">
    <property type="entry name" value="POLYKETIDE SYNTHASE-RELATED"/>
    <property type="match status" value="1"/>
</dbReference>
<dbReference type="Proteomes" id="UP000656042">
    <property type="component" value="Unassembled WGS sequence"/>
</dbReference>
<dbReference type="Pfam" id="PF02801">
    <property type="entry name" value="Ketoacyl-synt_C"/>
    <property type="match status" value="1"/>
</dbReference>
<evidence type="ECO:0000313" key="6">
    <source>
        <dbReference type="Proteomes" id="UP000656042"/>
    </source>
</evidence>
<dbReference type="GO" id="GO:0004315">
    <property type="term" value="F:3-oxoacyl-[acyl-carrier-protein] synthase activity"/>
    <property type="evidence" value="ECO:0007669"/>
    <property type="project" value="TreeGrafter"/>
</dbReference>
<reference evidence="5" key="1">
    <citation type="journal article" date="2014" name="Int. J. Syst. Evol. Microbiol.">
        <title>Complete genome sequence of Corynebacterium casei LMG S-19264T (=DSM 44701T), isolated from a smear-ripened cheese.</title>
        <authorList>
            <consortium name="US DOE Joint Genome Institute (JGI-PGF)"/>
            <person name="Walter F."/>
            <person name="Albersmeier A."/>
            <person name="Kalinowski J."/>
            <person name="Ruckert C."/>
        </authorList>
    </citation>
    <scope>NUCLEOTIDE SEQUENCE</scope>
    <source>
        <strain evidence="5">CGMCC 4.7299</strain>
    </source>
</reference>
<protein>
    <recommendedName>
        <fullName evidence="4">Ketosynthase family 3 (KS3) domain-containing protein</fullName>
    </recommendedName>
</protein>
<dbReference type="InterPro" id="IPR000794">
    <property type="entry name" value="Beta-ketoacyl_synthase"/>
</dbReference>
<evidence type="ECO:0000256" key="2">
    <source>
        <dbReference type="ARBA" id="ARBA00022679"/>
    </source>
</evidence>
<accession>A0A8J3BXD1</accession>
<dbReference type="InterPro" id="IPR016039">
    <property type="entry name" value="Thiolase-like"/>
</dbReference>
<feature type="domain" description="Ketosynthase family 3 (KS3)" evidence="4">
    <location>
        <begin position="2"/>
        <end position="394"/>
    </location>
</feature>
<evidence type="ECO:0000256" key="1">
    <source>
        <dbReference type="ARBA" id="ARBA00008467"/>
    </source>
</evidence>
<keyword evidence="2 3" id="KW-0808">Transferase</keyword>
<gene>
    <name evidence="5" type="ORF">GCM10012284_07410</name>
</gene>
<organism evidence="5 6">
    <name type="scientific">Mangrovihabitans endophyticus</name>
    <dbReference type="NCBI Taxonomy" id="1751298"/>
    <lineage>
        <taxon>Bacteria</taxon>
        <taxon>Bacillati</taxon>
        <taxon>Actinomycetota</taxon>
        <taxon>Actinomycetes</taxon>
        <taxon>Micromonosporales</taxon>
        <taxon>Micromonosporaceae</taxon>
        <taxon>Mangrovihabitans</taxon>
    </lineage>
</organism>
<keyword evidence="6" id="KW-1185">Reference proteome</keyword>
<dbReference type="GO" id="GO:0006633">
    <property type="term" value="P:fatty acid biosynthetic process"/>
    <property type="evidence" value="ECO:0007669"/>
    <property type="project" value="TreeGrafter"/>
</dbReference>
<dbReference type="RefSeq" id="WP_189077554.1">
    <property type="nucleotide sequence ID" value="NZ_BMMX01000001.1"/>
</dbReference>
<evidence type="ECO:0000313" key="5">
    <source>
        <dbReference type="EMBL" id="GGK75923.1"/>
    </source>
</evidence>
<dbReference type="InterPro" id="IPR014030">
    <property type="entry name" value="Ketoacyl_synth_N"/>
</dbReference>
<reference evidence="5" key="2">
    <citation type="submission" date="2020-09" db="EMBL/GenBank/DDBJ databases">
        <authorList>
            <person name="Sun Q."/>
            <person name="Zhou Y."/>
        </authorList>
    </citation>
    <scope>NUCLEOTIDE SEQUENCE</scope>
    <source>
        <strain evidence="5">CGMCC 4.7299</strain>
    </source>
</reference>
<dbReference type="AlphaFoldDB" id="A0A8J3BXD1"/>
<dbReference type="PANTHER" id="PTHR11712:SF347">
    <property type="entry name" value="BETA KETOACYL-ACYL CARRIER PROTEIN SYNTHASE"/>
    <property type="match status" value="1"/>
</dbReference>
<dbReference type="CDD" id="cd00834">
    <property type="entry name" value="KAS_I_II"/>
    <property type="match status" value="1"/>
</dbReference>
<sequence length="399" mass="40347">MTGRVLVTGVGAVSCLGSGRAALWHGLLAGGGQPRDVIDPHAHMESALMYLTPEVPAAPVALAHVPLSAGPRFAVAAAREAVDDAGLAGPARAGLPVVLGVEMGNARMHEDRRTGTHRTASSDPDRWTPMTVTAAAVAAALGSRETHTSVGNACAASAYALTVAADMIRAGEADVVLTGGAEGATRVGMGAFNRLGAADPVRCRPFDRGRRGTVFGDGAAMLVLESADHARARGAHAYAEVAGAAWSCDARHPTAPDPSATHVIRAMREALDAAGLGPADVGAVVPHGTGTALNDVVESHAMRAVFGAHCDRLPLINLKAMIGHTAGVAGAFGCATAALALRAGVVPASPRIDEPDPECAVLVPQDGTRPIERPAVMVNSYAFGGNNACVVLTGGAVDR</sequence>
<dbReference type="EMBL" id="BMMX01000001">
    <property type="protein sequence ID" value="GGK75923.1"/>
    <property type="molecule type" value="Genomic_DNA"/>
</dbReference>